<dbReference type="EMBL" id="FOAN01000003">
    <property type="protein sequence ID" value="SEL23120.1"/>
    <property type="molecule type" value="Genomic_DNA"/>
</dbReference>
<keyword evidence="4" id="KW-1185">Reference proteome</keyword>
<dbReference type="Proteomes" id="UP000199664">
    <property type="component" value="Unassembled WGS sequence"/>
</dbReference>
<dbReference type="InterPro" id="IPR036188">
    <property type="entry name" value="FAD/NAD-bd_sf"/>
</dbReference>
<accession>A0A1H7NHT6</accession>
<sequence length="372" mass="40019">MRPDIVVIGGGTVGAAIAYGLARRQQKVLLLDGEDGDFRAARANFGLVWLQGKGLGMPAYQALTRDSIALWRGFTEELETETAIDLAYEQNGGLAFCLGEEGYEKRRVDLLRLHNQRGDDEPDWEMLDRPALEKLLPKVTLGPDVAGASFGRRDGHANPLRLLAALHAGVAHHGGALRHRARVQRIERVGTDFKLTLDGETLTAPRIVVAAGLGSPELARQVGLDVPLRPERGQVLVTERLAPFLPLPASGLRQTGEGTVMIGATKDDPGFDVSTTGEAAARLSRKTVQIVPALAKVGLVRQWAGLRIMTPDSYPIYAQSQSHPGAFVALCHSGVTLAAFHAVELAYAIAAGSLPERFSPFHQSRFDVPQAA</sequence>
<dbReference type="Gene3D" id="3.50.50.60">
    <property type="entry name" value="FAD/NAD(P)-binding domain"/>
    <property type="match status" value="1"/>
</dbReference>
<name>A0A1H7NHT6_9HYPH</name>
<gene>
    <name evidence="3" type="ORF">SAMN04515666_103153</name>
</gene>
<dbReference type="RefSeq" id="WP_091832933.1">
    <property type="nucleotide sequence ID" value="NZ_FOAN01000003.1"/>
</dbReference>
<dbReference type="PANTHER" id="PTHR13847:SF287">
    <property type="entry name" value="FAD-DEPENDENT OXIDOREDUCTASE DOMAIN-CONTAINING PROTEIN 1"/>
    <property type="match status" value="1"/>
</dbReference>
<dbReference type="GO" id="GO:0016491">
    <property type="term" value="F:oxidoreductase activity"/>
    <property type="evidence" value="ECO:0007669"/>
    <property type="project" value="UniProtKB-KW"/>
</dbReference>
<proteinExistence type="predicted"/>
<dbReference type="STRING" id="1036779.SAMN04515666_103153"/>
<dbReference type="AlphaFoldDB" id="A0A1H7NHT6"/>
<dbReference type="Gene3D" id="3.30.9.10">
    <property type="entry name" value="D-Amino Acid Oxidase, subunit A, domain 2"/>
    <property type="match status" value="1"/>
</dbReference>
<evidence type="ECO:0000256" key="1">
    <source>
        <dbReference type="ARBA" id="ARBA00023002"/>
    </source>
</evidence>
<protein>
    <submittedName>
        <fullName evidence="3">Glycine/D-amino acid oxidase</fullName>
    </submittedName>
</protein>
<evidence type="ECO:0000259" key="2">
    <source>
        <dbReference type="Pfam" id="PF01266"/>
    </source>
</evidence>
<dbReference type="SUPFAM" id="SSF54373">
    <property type="entry name" value="FAD-linked reductases, C-terminal domain"/>
    <property type="match status" value="1"/>
</dbReference>
<reference evidence="4" key="1">
    <citation type="submission" date="2016-10" db="EMBL/GenBank/DDBJ databases">
        <authorList>
            <person name="Varghese N."/>
            <person name="Submissions S."/>
        </authorList>
    </citation>
    <scope>NUCLEOTIDE SEQUENCE [LARGE SCALE GENOMIC DNA]</scope>
    <source>
        <strain evidence="4">LMG 26383,CCUG 61248,R- 45681</strain>
    </source>
</reference>
<dbReference type="PANTHER" id="PTHR13847">
    <property type="entry name" value="SARCOSINE DEHYDROGENASE-RELATED"/>
    <property type="match status" value="1"/>
</dbReference>
<dbReference type="SUPFAM" id="SSF51905">
    <property type="entry name" value="FAD/NAD(P)-binding domain"/>
    <property type="match status" value="1"/>
</dbReference>
<evidence type="ECO:0000313" key="4">
    <source>
        <dbReference type="Proteomes" id="UP000199664"/>
    </source>
</evidence>
<dbReference type="Pfam" id="PF01266">
    <property type="entry name" value="DAO"/>
    <property type="match status" value="1"/>
</dbReference>
<organism evidence="3 4">
    <name type="scientific">Bosea lupini</name>
    <dbReference type="NCBI Taxonomy" id="1036779"/>
    <lineage>
        <taxon>Bacteria</taxon>
        <taxon>Pseudomonadati</taxon>
        <taxon>Pseudomonadota</taxon>
        <taxon>Alphaproteobacteria</taxon>
        <taxon>Hyphomicrobiales</taxon>
        <taxon>Boseaceae</taxon>
        <taxon>Bosea</taxon>
    </lineage>
</organism>
<evidence type="ECO:0000313" key="3">
    <source>
        <dbReference type="EMBL" id="SEL23120.1"/>
    </source>
</evidence>
<feature type="domain" description="FAD dependent oxidoreductase" evidence="2">
    <location>
        <begin position="4"/>
        <end position="347"/>
    </location>
</feature>
<dbReference type="InterPro" id="IPR006076">
    <property type="entry name" value="FAD-dep_OxRdtase"/>
</dbReference>
<dbReference type="OrthoDB" id="6949587at2"/>
<keyword evidence="1" id="KW-0560">Oxidoreductase</keyword>
<dbReference type="GO" id="GO:0005737">
    <property type="term" value="C:cytoplasm"/>
    <property type="evidence" value="ECO:0007669"/>
    <property type="project" value="TreeGrafter"/>
</dbReference>